<keyword evidence="1" id="KW-0032">Aminotransferase</keyword>
<dbReference type="EMBL" id="LSMT01000101">
    <property type="protein sequence ID" value="PFX27540.1"/>
    <property type="molecule type" value="Genomic_DNA"/>
</dbReference>
<dbReference type="InterPro" id="IPR027417">
    <property type="entry name" value="P-loop_NTPase"/>
</dbReference>
<comment type="caution">
    <text evidence="1">The sequence shown here is derived from an EMBL/GenBank/DDBJ whole genome shotgun (WGS) entry which is preliminary data.</text>
</comment>
<reference evidence="2" key="1">
    <citation type="journal article" date="2017" name="bioRxiv">
        <title>Comparative analysis of the genomes of Stylophora pistillata and Acropora digitifera provides evidence for extensive differences between species of corals.</title>
        <authorList>
            <person name="Voolstra C.R."/>
            <person name="Li Y."/>
            <person name="Liew Y.J."/>
            <person name="Baumgarten S."/>
            <person name="Zoccola D."/>
            <person name="Flot J.-F."/>
            <person name="Tambutte S."/>
            <person name="Allemand D."/>
            <person name="Aranda M."/>
        </authorList>
    </citation>
    <scope>NUCLEOTIDE SEQUENCE [LARGE SCALE GENOMIC DNA]</scope>
</reference>
<name>A0A2B4SFE9_STYPI</name>
<sequence length="274" mass="31779">MSRKKGMTKRVFLWTCPRSCSSVFLRSIDTLSTTHAMSEPFRFAFHFGPERQSQRYTSQPVDGTKSYEAVTKWILDQPLNDRENVVFVKEMARYLKGRLTILEESFADAKHSFLIRNPQKVLKSQYKASTNPEIQSGSNWTYFDPDDAGFKELYELYRFVKDNLDANPVIIDADDLLDSPNQMMKAYCDGVGIQYEDHMTTWKAGEVPQAFTWDGECLSWYSNAINSSCFKKEFMPEDSTASAPDITFPLEVFKGIEYSRPFYERLYSERVTLF</sequence>
<evidence type="ECO:0000313" key="2">
    <source>
        <dbReference type="Proteomes" id="UP000225706"/>
    </source>
</evidence>
<keyword evidence="1" id="KW-0808">Transferase</keyword>
<evidence type="ECO:0000313" key="1">
    <source>
        <dbReference type="EMBL" id="PFX27540.1"/>
    </source>
</evidence>
<dbReference type="InterPro" id="IPR053226">
    <property type="entry name" value="Pyrrolopyrazine_biosynth_F"/>
</dbReference>
<dbReference type="OrthoDB" id="416710at2759"/>
<keyword evidence="2" id="KW-1185">Reference proteome</keyword>
<organism evidence="1 2">
    <name type="scientific">Stylophora pistillata</name>
    <name type="common">Smooth cauliflower coral</name>
    <dbReference type="NCBI Taxonomy" id="50429"/>
    <lineage>
        <taxon>Eukaryota</taxon>
        <taxon>Metazoa</taxon>
        <taxon>Cnidaria</taxon>
        <taxon>Anthozoa</taxon>
        <taxon>Hexacorallia</taxon>
        <taxon>Scleractinia</taxon>
        <taxon>Astrocoeniina</taxon>
        <taxon>Pocilloporidae</taxon>
        <taxon>Stylophora</taxon>
    </lineage>
</organism>
<gene>
    <name evidence="1" type="ORF">AWC38_SpisGene7775</name>
</gene>
<proteinExistence type="predicted"/>
<dbReference type="AlphaFoldDB" id="A0A2B4SFE9"/>
<dbReference type="Proteomes" id="UP000225706">
    <property type="component" value="Unassembled WGS sequence"/>
</dbReference>
<dbReference type="GO" id="GO:0008483">
    <property type="term" value="F:transaminase activity"/>
    <property type="evidence" value="ECO:0007669"/>
    <property type="project" value="UniProtKB-KW"/>
</dbReference>
<accession>A0A2B4SFE9</accession>
<dbReference type="PANTHER" id="PTHR48419:SF1">
    <property type="entry name" value="SULFOTRANSFERASE DOMAIN-CONTAINING PROTEIN"/>
    <property type="match status" value="1"/>
</dbReference>
<dbReference type="PANTHER" id="PTHR48419">
    <property type="entry name" value="SULFOTRANSFERASE DOMAIN-CONTAINING PROTEIN"/>
    <property type="match status" value="1"/>
</dbReference>
<dbReference type="SUPFAM" id="SSF52540">
    <property type="entry name" value="P-loop containing nucleoside triphosphate hydrolases"/>
    <property type="match status" value="1"/>
</dbReference>
<dbReference type="Gene3D" id="3.40.50.300">
    <property type="entry name" value="P-loop containing nucleotide triphosphate hydrolases"/>
    <property type="match status" value="1"/>
</dbReference>
<dbReference type="Pfam" id="PF19798">
    <property type="entry name" value="Sulfotransfer_5"/>
    <property type="match status" value="1"/>
</dbReference>
<protein>
    <submittedName>
        <fullName evidence="1">Branched-chain-amino-acid aminotransferase-like protein 2</fullName>
    </submittedName>
</protein>